<evidence type="ECO:0000256" key="1">
    <source>
        <dbReference type="SAM" id="MobiDB-lite"/>
    </source>
</evidence>
<dbReference type="PROSITE" id="PS50188">
    <property type="entry name" value="B302_SPRY"/>
    <property type="match status" value="1"/>
</dbReference>
<evidence type="ECO:0000259" key="2">
    <source>
        <dbReference type="PROSITE" id="PS50188"/>
    </source>
</evidence>
<dbReference type="SUPFAM" id="SSF49899">
    <property type="entry name" value="Concanavalin A-like lectins/glucanases"/>
    <property type="match status" value="1"/>
</dbReference>
<dbReference type="Gene3D" id="2.60.120.920">
    <property type="match status" value="1"/>
</dbReference>
<dbReference type="SMART" id="SM00589">
    <property type="entry name" value="PRY"/>
    <property type="match status" value="1"/>
</dbReference>
<proteinExistence type="predicted"/>
<feature type="region of interest" description="Disordered" evidence="1">
    <location>
        <begin position="141"/>
        <end position="164"/>
    </location>
</feature>
<feature type="non-terminal residue" evidence="3">
    <location>
        <position position="164"/>
    </location>
</feature>
<dbReference type="InterPro" id="IPR001870">
    <property type="entry name" value="B30.2/SPRY"/>
</dbReference>
<keyword evidence="4" id="KW-1185">Reference proteome</keyword>
<dbReference type="Proteomes" id="UP000053875">
    <property type="component" value="Unassembled WGS sequence"/>
</dbReference>
<dbReference type="InterPro" id="IPR050143">
    <property type="entry name" value="TRIM/RBCC"/>
</dbReference>
<dbReference type="Pfam" id="PF13765">
    <property type="entry name" value="PRY"/>
    <property type="match status" value="1"/>
</dbReference>
<dbReference type="PANTHER" id="PTHR24103">
    <property type="entry name" value="E3 UBIQUITIN-PROTEIN LIGASE TRIM"/>
    <property type="match status" value="1"/>
</dbReference>
<dbReference type="InterPro" id="IPR013320">
    <property type="entry name" value="ConA-like_dom_sf"/>
</dbReference>
<reference evidence="3 4" key="1">
    <citation type="submission" date="2014-04" db="EMBL/GenBank/DDBJ databases">
        <title>Genome evolution of avian class.</title>
        <authorList>
            <person name="Zhang G."/>
            <person name="Li C."/>
        </authorList>
    </citation>
    <scope>NUCLEOTIDE SEQUENCE [LARGE SCALE GENOMIC DNA]</scope>
    <source>
        <strain evidence="3">BGI_N307</strain>
    </source>
</reference>
<evidence type="ECO:0000313" key="4">
    <source>
        <dbReference type="Proteomes" id="UP000053875"/>
    </source>
</evidence>
<dbReference type="STRING" id="118200.A0A093GBG0"/>
<protein>
    <submittedName>
        <fullName evidence="3">Tripartite motif-containing protein 15</fullName>
    </submittedName>
</protein>
<dbReference type="InterPro" id="IPR043136">
    <property type="entry name" value="B30.2/SPRY_sf"/>
</dbReference>
<name>A0A093GBG0_DRYPU</name>
<feature type="domain" description="B30.2/SPRY" evidence="2">
    <location>
        <begin position="97"/>
        <end position="164"/>
    </location>
</feature>
<gene>
    <name evidence="3" type="ORF">N307_00551</name>
</gene>
<dbReference type="EMBL" id="KL215782">
    <property type="protein sequence ID" value="KFV66518.1"/>
    <property type="molecule type" value="Genomic_DNA"/>
</dbReference>
<dbReference type="InterPro" id="IPR006574">
    <property type="entry name" value="PRY"/>
</dbReference>
<dbReference type="AlphaFoldDB" id="A0A093GBG0"/>
<accession>A0A093GBG0</accession>
<organism evidence="3 4">
    <name type="scientific">Dryobates pubescens</name>
    <name type="common">Downy woodpecker</name>
    <name type="synonym">Picoides pubescens</name>
    <dbReference type="NCBI Taxonomy" id="118200"/>
    <lineage>
        <taxon>Eukaryota</taxon>
        <taxon>Metazoa</taxon>
        <taxon>Chordata</taxon>
        <taxon>Craniata</taxon>
        <taxon>Vertebrata</taxon>
        <taxon>Euteleostomi</taxon>
        <taxon>Archelosauria</taxon>
        <taxon>Archosauria</taxon>
        <taxon>Dinosauria</taxon>
        <taxon>Saurischia</taxon>
        <taxon>Theropoda</taxon>
        <taxon>Coelurosauria</taxon>
        <taxon>Aves</taxon>
        <taxon>Neognathae</taxon>
        <taxon>Neoaves</taxon>
        <taxon>Telluraves</taxon>
        <taxon>Coraciimorphae</taxon>
        <taxon>Piciformes</taxon>
        <taxon>Picidae</taxon>
        <taxon>Dryobates</taxon>
    </lineage>
</organism>
<evidence type="ECO:0000313" key="3">
    <source>
        <dbReference type="EMBL" id="KFV66518.1"/>
    </source>
</evidence>
<dbReference type="InterPro" id="IPR003879">
    <property type="entry name" value="Butyrophylin_SPRY"/>
</dbReference>
<feature type="non-terminal residue" evidence="3">
    <location>
        <position position="1"/>
    </location>
</feature>
<sequence>LQEQKEVLLAQLAPAHQELAKQRSHYVSRAAERRSLLDRAIAEIEKKRDQPAAEFLMDVDRTLSSCEAAKVPVPEPVSPELQRQVGNLCELSQLLTATLADLRGKVLSVMDRERVRVTLDPETMSPDLVLSEDCRSVRLGEGQQNLPSTPKRFLGSPSVLGSQG</sequence>
<dbReference type="PRINTS" id="PR01407">
    <property type="entry name" value="BUTYPHLNCDUF"/>
</dbReference>